<feature type="compositionally biased region" description="Basic and acidic residues" evidence="1">
    <location>
        <begin position="372"/>
        <end position="383"/>
    </location>
</feature>
<evidence type="ECO:0000259" key="2">
    <source>
        <dbReference type="Pfam" id="PF23717"/>
    </source>
</evidence>
<feature type="compositionally biased region" description="Pro residues" evidence="1">
    <location>
        <begin position="391"/>
        <end position="404"/>
    </location>
</feature>
<accession>A0AAD1M1R9</accession>
<sequence>MTPTIVGWVLVDGRDADGAILEHDDFAVHTGGGMRAIDTAEQVSAAVFRAQELAATLDRRLHVIGVSWSDDATAEAALLLESLTGAGFDNVVPVRSVQAAETLARGLVPVIGYDKTAVCVIEGDSTTVVMVDGSAASSRTAVKQLRGGGDALTRWLTAMFDGSRWRPGGVVVVGSDSELDLISWQLENALPVPVFTQNAAHLARARGAALAAAQSTEFTAAQVSASLPGDPRQRPRSRSLSYAGAMSALVAGAFTFVGSVSLAVGLQVIPDNKPRPVSRVAHSTPRPHVAQAPAPPPTPMVTPVVQAPPTAAVAQPSPQPAVAPRTAEPQSLPEPAPASPSADAPQQPVPPVAPPPEPPPPPPNPHPLLTRVLEHIHGHRDPAPEDAAPAQVPPPPANGTTPPP</sequence>
<dbReference type="Proteomes" id="UP000464624">
    <property type="component" value="Chromosome"/>
</dbReference>
<evidence type="ECO:0000256" key="1">
    <source>
        <dbReference type="SAM" id="MobiDB-lite"/>
    </source>
</evidence>
<dbReference type="AlphaFoldDB" id="A0AAD1M1R9"/>
<dbReference type="InterPro" id="IPR055583">
    <property type="entry name" value="DUF7159"/>
</dbReference>
<reference evidence="3 4" key="1">
    <citation type="submission" date="2019-12" db="EMBL/GenBank/DDBJ databases">
        <title>Complete genome sequence of Mycolicibacterium xenopi str. JCM15661T.</title>
        <authorList>
            <person name="Yoshida M."/>
            <person name="Fukano H."/>
            <person name="Asakura T."/>
            <person name="Hoshino Y."/>
        </authorList>
    </citation>
    <scope>NUCLEOTIDE SEQUENCE [LARGE SCALE GENOMIC DNA]</scope>
    <source>
        <strain evidence="3 4">JCM 15661T</strain>
    </source>
</reference>
<gene>
    <name evidence="3" type="ORF">MYXE_25060</name>
</gene>
<feature type="domain" description="DUF7159" evidence="2">
    <location>
        <begin position="1"/>
        <end position="222"/>
    </location>
</feature>
<feature type="region of interest" description="Disordered" evidence="1">
    <location>
        <begin position="271"/>
        <end position="404"/>
    </location>
</feature>
<feature type="compositionally biased region" description="Pro residues" evidence="1">
    <location>
        <begin position="347"/>
        <end position="366"/>
    </location>
</feature>
<proteinExistence type="predicted"/>
<feature type="compositionally biased region" description="Low complexity" evidence="1">
    <location>
        <begin position="301"/>
        <end position="331"/>
    </location>
</feature>
<dbReference type="Pfam" id="PF23717">
    <property type="entry name" value="DUF7159"/>
    <property type="match status" value="1"/>
</dbReference>
<dbReference type="KEGG" id="mxe:MYXE_25060"/>
<dbReference type="EMBL" id="AP022314">
    <property type="protein sequence ID" value="BBU22716.1"/>
    <property type="molecule type" value="Genomic_DNA"/>
</dbReference>
<evidence type="ECO:0000313" key="3">
    <source>
        <dbReference type="EMBL" id="BBU22716.1"/>
    </source>
</evidence>
<organism evidence="3 4">
    <name type="scientific">Mycobacterium xenopi</name>
    <dbReference type="NCBI Taxonomy" id="1789"/>
    <lineage>
        <taxon>Bacteria</taxon>
        <taxon>Bacillati</taxon>
        <taxon>Actinomycetota</taxon>
        <taxon>Actinomycetes</taxon>
        <taxon>Mycobacteriales</taxon>
        <taxon>Mycobacteriaceae</taxon>
        <taxon>Mycobacterium</taxon>
    </lineage>
</organism>
<evidence type="ECO:0000313" key="4">
    <source>
        <dbReference type="Proteomes" id="UP000464624"/>
    </source>
</evidence>
<name>A0AAD1M1R9_MYCXE</name>
<protein>
    <recommendedName>
        <fullName evidence="2">DUF7159 domain-containing protein</fullName>
    </recommendedName>
</protein>